<dbReference type="InterPro" id="IPR010281">
    <property type="entry name" value="DUF885"/>
</dbReference>
<evidence type="ECO:0000256" key="1">
    <source>
        <dbReference type="SAM" id="MobiDB-lite"/>
    </source>
</evidence>
<evidence type="ECO:0000313" key="2">
    <source>
        <dbReference type="EMBL" id="KXJ88398.1"/>
    </source>
</evidence>
<dbReference type="EMBL" id="KQ964258">
    <property type="protein sequence ID" value="KXJ88398.1"/>
    <property type="molecule type" value="Genomic_DNA"/>
</dbReference>
<sequence>MRITEPTDDFVIVDIPQAPKKHDATSQSATRSHRKHKVSESVVSRIIRVSEDEAELKAFYNVPGSETRHDRLTKFYTDELDSLPSHDFDTLSHEDKADFILLKGYLNRCTRNLSLEQKHNDEVETIIGAFASPIREWCEKRQRVDPIRPQEMAASLHKATGLVTRYREEIVNDKTSSSPRTSKVTAYRVTKTLAALQSLLAETVDFYKGYDPLFDWWVTVPHRDLDSSLTSLVATIREHLLDIRPGPDGSGDDDVILGDPIGRDGLLTELEAELICYTPEELLQIAEHEFAWCETEMRKAAVALGFSSSDWKSALEAVKNKYEPPGSQPLFIQSLVREGSAYVRQHDLVTVPPLAEEGIRMYMLSPRMQKVSPFFLGGPYLQVSYPTAAMPHADKLMSLRGNNRHFSRATAFHEMIPGHHLQEFVGARSGPRARARQGMFSTPFYVEGWALYWEMVLWDRGDFFVSAEDKVGSLFWRMHRCVRIVFSLRFHLGELSAQECVDMLVERVGHERATAEGEVRRSLDGSYSPLYQAGYMLGALQIMRLRREAVEVKDGMGEKEFHDRILAEGEMPIEMLRALILGHELTSDFGSSWRFYDL</sequence>
<reference evidence="3" key="1">
    <citation type="submission" date="2016-02" db="EMBL/GenBank/DDBJ databases">
        <title>Draft genome sequence of Microdochium bolleyi, a fungal endophyte of beachgrass.</title>
        <authorList>
            <consortium name="DOE Joint Genome Institute"/>
            <person name="David A.S."/>
            <person name="May G."/>
            <person name="Haridas S."/>
            <person name="Lim J."/>
            <person name="Wang M."/>
            <person name="Labutti K."/>
            <person name="Lipzen A."/>
            <person name="Barry K."/>
            <person name="Grigoriev I.V."/>
        </authorList>
    </citation>
    <scope>NUCLEOTIDE SEQUENCE [LARGE SCALE GENOMIC DNA]</scope>
    <source>
        <strain evidence="3">J235TASD1</strain>
    </source>
</reference>
<name>A0A136IU31_9PEZI</name>
<evidence type="ECO:0000313" key="3">
    <source>
        <dbReference type="Proteomes" id="UP000070501"/>
    </source>
</evidence>
<keyword evidence="3" id="KW-1185">Reference proteome</keyword>
<proteinExistence type="predicted"/>
<protein>
    <submittedName>
        <fullName evidence="2">Putative X-Pro dipeptidyl-peptidase</fullName>
    </submittedName>
</protein>
<feature type="region of interest" description="Disordered" evidence="1">
    <location>
        <begin position="16"/>
        <end position="35"/>
    </location>
</feature>
<dbReference type="PANTHER" id="PTHR33361">
    <property type="entry name" value="GLR0591 PROTEIN"/>
    <property type="match status" value="1"/>
</dbReference>
<dbReference type="InParanoid" id="A0A136IU31"/>
<dbReference type="OrthoDB" id="5959877at2759"/>
<dbReference type="Pfam" id="PF05960">
    <property type="entry name" value="DUF885"/>
    <property type="match status" value="1"/>
</dbReference>
<dbReference type="PANTHER" id="PTHR33361:SF2">
    <property type="entry name" value="DUF885 DOMAIN-CONTAINING PROTEIN"/>
    <property type="match status" value="1"/>
</dbReference>
<dbReference type="Proteomes" id="UP000070501">
    <property type="component" value="Unassembled WGS sequence"/>
</dbReference>
<dbReference type="AlphaFoldDB" id="A0A136IU31"/>
<accession>A0A136IU31</accession>
<organism evidence="2 3">
    <name type="scientific">Microdochium bolleyi</name>
    <dbReference type="NCBI Taxonomy" id="196109"/>
    <lineage>
        <taxon>Eukaryota</taxon>
        <taxon>Fungi</taxon>
        <taxon>Dikarya</taxon>
        <taxon>Ascomycota</taxon>
        <taxon>Pezizomycotina</taxon>
        <taxon>Sordariomycetes</taxon>
        <taxon>Xylariomycetidae</taxon>
        <taxon>Xylariales</taxon>
        <taxon>Microdochiaceae</taxon>
        <taxon>Microdochium</taxon>
    </lineage>
</organism>
<gene>
    <name evidence="2" type="ORF">Micbo1qcDRAFT_214283</name>
</gene>